<dbReference type="EMBL" id="JBCITK010000001">
    <property type="protein sequence ID" value="MEN0644675.1"/>
    <property type="molecule type" value="Genomic_DNA"/>
</dbReference>
<dbReference type="PANTHER" id="PTHR33744:SF1">
    <property type="entry name" value="DNA-BINDING TRANSCRIPTIONAL ACTIVATOR ADER"/>
    <property type="match status" value="1"/>
</dbReference>
<dbReference type="InterPro" id="IPR012914">
    <property type="entry name" value="PucR_dom"/>
</dbReference>
<dbReference type="Pfam" id="PF07905">
    <property type="entry name" value="PucR"/>
    <property type="match status" value="1"/>
</dbReference>
<keyword evidence="6" id="KW-1185">Reference proteome</keyword>
<protein>
    <submittedName>
        <fullName evidence="5">PucR family transcriptional regulator ligand-binding domain-containing protein</fullName>
    </submittedName>
</protein>
<evidence type="ECO:0000313" key="5">
    <source>
        <dbReference type="EMBL" id="MEN0644675.1"/>
    </source>
</evidence>
<dbReference type="InterPro" id="IPR042070">
    <property type="entry name" value="PucR_C-HTH_sf"/>
</dbReference>
<dbReference type="RefSeq" id="WP_343132124.1">
    <property type="nucleotide sequence ID" value="NZ_JBCITK010000001.1"/>
</dbReference>
<dbReference type="PANTHER" id="PTHR33744">
    <property type="entry name" value="CARBOHYDRATE DIACID REGULATOR"/>
    <property type="match status" value="1"/>
</dbReference>
<dbReference type="Pfam" id="PF13556">
    <property type="entry name" value="HTH_30"/>
    <property type="match status" value="1"/>
</dbReference>
<accession>A0ABU9VLA0</accession>
<feature type="domain" description="Purine catabolism PurC-like" evidence="2">
    <location>
        <begin position="4"/>
        <end position="122"/>
    </location>
</feature>
<dbReference type="InterPro" id="IPR025736">
    <property type="entry name" value="PucR_C-HTH_dom"/>
</dbReference>
<evidence type="ECO:0000256" key="1">
    <source>
        <dbReference type="ARBA" id="ARBA00006754"/>
    </source>
</evidence>
<dbReference type="Gene3D" id="1.10.10.2840">
    <property type="entry name" value="PucR C-terminal helix-turn-helix domain"/>
    <property type="match status" value="1"/>
</dbReference>
<gene>
    <name evidence="5" type="ORF">MKY91_16100</name>
</gene>
<feature type="domain" description="CdaR GGDEF-like" evidence="4">
    <location>
        <begin position="299"/>
        <end position="434"/>
    </location>
</feature>
<reference evidence="5 6" key="1">
    <citation type="submission" date="2024-03" db="EMBL/GenBank/DDBJ databases">
        <title>Bacilli Hybrid Assemblies.</title>
        <authorList>
            <person name="Kovac J."/>
        </authorList>
    </citation>
    <scope>NUCLEOTIDE SEQUENCE [LARGE SCALE GENOMIC DNA]</scope>
    <source>
        <strain evidence="5 6">FSL R7-0666</strain>
    </source>
</reference>
<feature type="domain" description="PucR C-terminal helix-turn-helix" evidence="3">
    <location>
        <begin position="487"/>
        <end position="545"/>
    </location>
</feature>
<name>A0ABU9VLA0_9BACI</name>
<comment type="caution">
    <text evidence="5">The sequence shown here is derived from an EMBL/GenBank/DDBJ whole genome shotgun (WGS) entry which is preliminary data.</text>
</comment>
<evidence type="ECO:0000313" key="6">
    <source>
        <dbReference type="Proteomes" id="UP001418796"/>
    </source>
</evidence>
<evidence type="ECO:0000259" key="4">
    <source>
        <dbReference type="Pfam" id="PF17853"/>
    </source>
</evidence>
<dbReference type="InterPro" id="IPR051448">
    <property type="entry name" value="CdaR-like_regulators"/>
</dbReference>
<dbReference type="InterPro" id="IPR041522">
    <property type="entry name" value="CdaR_GGDEF"/>
</dbReference>
<sequence length="552" mass="62877">MKEIIELDILKTSAVKTAYPSLQERVVEWVSITEAPVENFVRKNEMVLTTGIGYAQEPERFHEFVEDVIQSGASGLGVATGRYIMDIDQPCMDLAEKHRFPIVCLPWEVRFADVTQSITTKIMDVKKGYIEELQTIGQELLSIVLGGGTLSQLTQYISDELHLPTYITDANGELMGTSTLIIKDQSSWITLMKEQADTLAQPIPGGHDHPLLTKVQSGSTSLGAFLRLPISQAKQTAQGYVYMILDHNPTSVPDTFFIVLEHIGTAAAFWFLRENAVLEAQAKVKNHFVWELAKDLFRSEEEMQTRAKTLGYHLDLPYVAIVGYPDVTHSFFGNTSQEAWSVSLEHYVEKEVNHVAKSIHHQAMSTFQNNQLIIFLEVTGDAERETVHSFLDLMNRRFINLFPSMNMDWGIGDGGGTLSTFSQSYEQAFQALQIGKRRNDRSRRVFYSDTRVDRVLQAMGDDAELYDVVLEVIKPLYQYDLKRNMDLIGTFTTYHRNQSKISQTARVLHLHRQSLLYRLRKIESLTQLSLANPDDVFLLDLSIRIWRMQKKI</sequence>
<dbReference type="Pfam" id="PF17853">
    <property type="entry name" value="GGDEF_2"/>
    <property type="match status" value="1"/>
</dbReference>
<proteinExistence type="inferred from homology"/>
<evidence type="ECO:0000259" key="3">
    <source>
        <dbReference type="Pfam" id="PF13556"/>
    </source>
</evidence>
<organism evidence="5 6">
    <name type="scientific">Alkalicoccobacillus gibsonii</name>
    <dbReference type="NCBI Taxonomy" id="79881"/>
    <lineage>
        <taxon>Bacteria</taxon>
        <taxon>Bacillati</taxon>
        <taxon>Bacillota</taxon>
        <taxon>Bacilli</taxon>
        <taxon>Bacillales</taxon>
        <taxon>Bacillaceae</taxon>
        <taxon>Alkalicoccobacillus</taxon>
    </lineage>
</organism>
<dbReference type="Proteomes" id="UP001418796">
    <property type="component" value="Unassembled WGS sequence"/>
</dbReference>
<comment type="similarity">
    <text evidence="1">Belongs to the CdaR family.</text>
</comment>
<evidence type="ECO:0000259" key="2">
    <source>
        <dbReference type="Pfam" id="PF07905"/>
    </source>
</evidence>